<comment type="caution">
    <text evidence="3">The sequence shown here is derived from an EMBL/GenBank/DDBJ whole genome shotgun (WGS) entry which is preliminary data.</text>
</comment>
<keyword evidence="4" id="KW-1185">Reference proteome</keyword>
<feature type="compositionally biased region" description="Pro residues" evidence="1">
    <location>
        <begin position="414"/>
        <end position="427"/>
    </location>
</feature>
<evidence type="ECO:0000313" key="3">
    <source>
        <dbReference type="EMBL" id="MFC4561045.1"/>
    </source>
</evidence>
<dbReference type="RefSeq" id="WP_378571667.1">
    <property type="nucleotide sequence ID" value="NZ_JBHSFQ010000003.1"/>
</dbReference>
<accession>A0ABV9DSU9</accession>
<sequence>MNDTPAYDIPDTATAGVRAVLGAVRAGRGEDVPRLLAPLPDAERRTCLPVLKTWRAAVRSAFDPDSRNVRAALLYAGAGCTTGAAAAAQWIASTELRWGTSDDALVVAVVAHRGPEWLAQVVQRLAERRTVAEDGYPLIAGLARVAGCEPPTTDGLVLGWERSIDDWSRSVEDELRKDPLLTAMVPRLFEVPGTGSAFQYPRHDGSSWPRALARLAGEGLLDRAMLLDGCLSRLLREPRLGTVRGFLALLAELDPTEDESAARVTAWVRMSADAHVQAAARAQQALAALDEAGRLDDEHLVEASRAALVRPEKKIVRAQLALLDKAMKRDRSRTGALLPVVAETFAQEDHSLQERALALAARHREHADAAVLAEVAADTDRLRLDLRQRAMEVFGDAVPAGSADAAPTGAVPDSPLPPAPEPERLAPPPATAAELAEEIAALLHRPGTPAQEERALNGLVVHAHTDRAGMRAALEPVVARRRERVPHGDRTYDGLWFVVYTAAYGLPPRDLDYIRYRGEEHQCPHSATGSIRFLRTTEAAIRMQGAPLPFLLATPTWSTGTIDPADLVVRIAGYERSGTEPGPVDLRQALLRLGRDVSPQTLSAAERLTSPAGRRLAEWLASGGLPDPAVTRTAEPLRLRSPRPGVLVRTEAVPGHEAWPEPFRSLLAEHDPVGSPCKCHSGGECSADALAILPQHREIIAGRMLMSVAISAEFDHLDEHAPVLPALAESGGDAGPATHLIVAYGLGARRLDSQMHAVDAILTLAARGQLDAERLGGDIAELTVLRRLKAQRYVTALREASRGGAHALVWSVLSGALPVLLRGTPPHGTSAVITLAADCAELSGARGSAIPCITELASRSGSSQLVKQARRIRDTIAGPAGR</sequence>
<evidence type="ECO:0000313" key="4">
    <source>
        <dbReference type="Proteomes" id="UP001595923"/>
    </source>
</evidence>
<protein>
    <submittedName>
        <fullName evidence="3">DUF6493 family protein</fullName>
    </submittedName>
</protein>
<evidence type="ECO:0000259" key="2">
    <source>
        <dbReference type="Pfam" id="PF25148"/>
    </source>
</evidence>
<dbReference type="InterPro" id="IPR056726">
    <property type="entry name" value="DUF7824"/>
</dbReference>
<proteinExistence type="predicted"/>
<name>A0ABV9DSU9_9ACTN</name>
<feature type="region of interest" description="Disordered" evidence="1">
    <location>
        <begin position="400"/>
        <end position="427"/>
    </location>
</feature>
<dbReference type="Proteomes" id="UP001595923">
    <property type="component" value="Unassembled WGS sequence"/>
</dbReference>
<feature type="domain" description="DUF7824" evidence="2">
    <location>
        <begin position="533"/>
        <end position="619"/>
    </location>
</feature>
<evidence type="ECO:0000256" key="1">
    <source>
        <dbReference type="SAM" id="MobiDB-lite"/>
    </source>
</evidence>
<dbReference type="EMBL" id="JBHSFQ010000003">
    <property type="protein sequence ID" value="MFC4561045.1"/>
    <property type="molecule type" value="Genomic_DNA"/>
</dbReference>
<dbReference type="Pfam" id="PF25148">
    <property type="entry name" value="DUF7824"/>
    <property type="match status" value="1"/>
</dbReference>
<gene>
    <name evidence="3" type="ORF">ACFO4E_04160</name>
</gene>
<organism evidence="3 4">
    <name type="scientific">Nocardiopsis mangrovi</name>
    <dbReference type="NCBI Taxonomy" id="1179818"/>
    <lineage>
        <taxon>Bacteria</taxon>
        <taxon>Bacillati</taxon>
        <taxon>Actinomycetota</taxon>
        <taxon>Actinomycetes</taxon>
        <taxon>Streptosporangiales</taxon>
        <taxon>Nocardiopsidaceae</taxon>
        <taxon>Nocardiopsis</taxon>
    </lineage>
</organism>
<reference evidence="4" key="1">
    <citation type="journal article" date="2019" name="Int. J. Syst. Evol. Microbiol.">
        <title>The Global Catalogue of Microorganisms (GCM) 10K type strain sequencing project: providing services to taxonomists for standard genome sequencing and annotation.</title>
        <authorList>
            <consortium name="The Broad Institute Genomics Platform"/>
            <consortium name="The Broad Institute Genome Sequencing Center for Infectious Disease"/>
            <person name="Wu L."/>
            <person name="Ma J."/>
        </authorList>
    </citation>
    <scope>NUCLEOTIDE SEQUENCE [LARGE SCALE GENOMIC DNA]</scope>
    <source>
        <strain evidence="4">XZYJ18</strain>
    </source>
</reference>